<dbReference type="EMBL" id="UINC01056027">
    <property type="protein sequence ID" value="SVB75580.1"/>
    <property type="molecule type" value="Genomic_DNA"/>
</dbReference>
<keyword evidence="1" id="KW-0175">Coiled coil</keyword>
<dbReference type="GO" id="GO:0006457">
    <property type="term" value="P:protein folding"/>
    <property type="evidence" value="ECO:0007669"/>
    <property type="project" value="InterPro"/>
</dbReference>
<dbReference type="InterPro" id="IPR046357">
    <property type="entry name" value="PPIase_dom_sf"/>
</dbReference>
<evidence type="ECO:0000259" key="2">
    <source>
        <dbReference type="Pfam" id="PF05697"/>
    </source>
</evidence>
<dbReference type="Pfam" id="PF05697">
    <property type="entry name" value="Trigger_N"/>
    <property type="match status" value="1"/>
</dbReference>
<feature type="non-terminal residue" evidence="3">
    <location>
        <position position="1"/>
    </location>
</feature>
<dbReference type="GO" id="GO:0003755">
    <property type="term" value="F:peptidyl-prolyl cis-trans isomerase activity"/>
    <property type="evidence" value="ECO:0007669"/>
    <property type="project" value="InterPro"/>
</dbReference>
<name>A0A382GKB9_9ZZZZ</name>
<dbReference type="InterPro" id="IPR036611">
    <property type="entry name" value="Trigger_fac_ribosome-bd_sf"/>
</dbReference>
<organism evidence="3">
    <name type="scientific">marine metagenome</name>
    <dbReference type="NCBI Taxonomy" id="408172"/>
    <lineage>
        <taxon>unclassified sequences</taxon>
        <taxon>metagenomes</taxon>
        <taxon>ecological metagenomes</taxon>
    </lineage>
</organism>
<feature type="coiled-coil region" evidence="1">
    <location>
        <begin position="128"/>
        <end position="158"/>
    </location>
</feature>
<dbReference type="SUPFAM" id="SSF102735">
    <property type="entry name" value="Trigger factor ribosome-binding domain"/>
    <property type="match status" value="1"/>
</dbReference>
<evidence type="ECO:0000313" key="3">
    <source>
        <dbReference type="EMBL" id="SVB75580.1"/>
    </source>
</evidence>
<feature type="domain" description="Trigger factor ribosome-binding bacterial" evidence="2">
    <location>
        <begin position="1"/>
        <end position="144"/>
    </location>
</feature>
<dbReference type="Gene3D" id="3.30.70.1050">
    <property type="entry name" value="Trigger factor ribosome-binding domain"/>
    <property type="match status" value="1"/>
</dbReference>
<dbReference type="InterPro" id="IPR037041">
    <property type="entry name" value="Trigger_fac_C_sf"/>
</dbReference>
<accession>A0A382GKB9</accession>
<dbReference type="Gene3D" id="3.10.50.40">
    <property type="match status" value="1"/>
</dbReference>
<gene>
    <name evidence="3" type="ORF">METZ01_LOCUS228434</name>
</gene>
<dbReference type="GO" id="GO:0015031">
    <property type="term" value="P:protein transport"/>
    <property type="evidence" value="ECO:0007669"/>
    <property type="project" value="InterPro"/>
</dbReference>
<evidence type="ECO:0000256" key="1">
    <source>
        <dbReference type="SAM" id="Coils"/>
    </source>
</evidence>
<dbReference type="AlphaFoldDB" id="A0A382GKB9"/>
<dbReference type="InterPro" id="IPR008881">
    <property type="entry name" value="Trigger_fac_ribosome-bd_bac"/>
</dbReference>
<dbReference type="Gene3D" id="1.10.3120.10">
    <property type="entry name" value="Trigger factor, C-terminal domain"/>
    <property type="match status" value="1"/>
</dbReference>
<reference evidence="3" key="1">
    <citation type="submission" date="2018-05" db="EMBL/GenBank/DDBJ databases">
        <authorList>
            <person name="Lanie J.A."/>
            <person name="Ng W.-L."/>
            <person name="Kazmierczak K.M."/>
            <person name="Andrzejewski T.M."/>
            <person name="Davidsen T.M."/>
            <person name="Wayne K.J."/>
            <person name="Tettelin H."/>
            <person name="Glass J.I."/>
            <person name="Rusch D."/>
            <person name="Podicherti R."/>
            <person name="Tsui H.-C.T."/>
            <person name="Winkler M.E."/>
        </authorList>
    </citation>
    <scope>NUCLEOTIDE SEQUENCE</scope>
</reference>
<dbReference type="SUPFAM" id="SSF54534">
    <property type="entry name" value="FKBP-like"/>
    <property type="match status" value="1"/>
</dbReference>
<protein>
    <recommendedName>
        <fullName evidence="2">Trigger factor ribosome-binding bacterial domain-containing protein</fullName>
    </recommendedName>
</protein>
<proteinExistence type="predicted"/>
<sequence length="241" mass="27734">MKTALKEINSYTRQLNIIVEWDSLQDEYLKEYKKACSNYNIPGFRKGKVPEKIVKKNLGPAIEANFAENSINQYYKEAIEELQLTPINQATINDLNFQEGLDLSFSAQFEVEPDIKLPKYKNKIKVRAIRYMAQNEDIEQALNQYQEQNANIKTIESGAESGHFIGGDFQIMNEDGQPKEGSKLENQYIRLGFGLFKEDKEKPFLGSKEGDIITVSIPGKEREITYEVKVRRVEEQVLPEL</sequence>
<feature type="non-terminal residue" evidence="3">
    <location>
        <position position="241"/>
    </location>
</feature>